<feature type="domain" description="Pseudouridine synthase I TruA alpha/beta" evidence="6">
    <location>
        <begin position="144"/>
        <end position="245"/>
    </location>
</feature>
<dbReference type="SUPFAM" id="SSF55120">
    <property type="entry name" value="Pseudouridine synthase"/>
    <property type="match status" value="1"/>
</dbReference>
<keyword evidence="2 4" id="KW-0819">tRNA processing</keyword>
<dbReference type="GO" id="GO:0160147">
    <property type="term" value="F:tRNA pseudouridine(38-40) synthase activity"/>
    <property type="evidence" value="ECO:0007669"/>
    <property type="project" value="UniProtKB-EC"/>
</dbReference>
<dbReference type="NCBIfam" id="TIGR00071">
    <property type="entry name" value="hisT_truA"/>
    <property type="match status" value="1"/>
</dbReference>
<dbReference type="InterPro" id="IPR020097">
    <property type="entry name" value="PsdUridine_synth_TruA_a/b_dom"/>
</dbReference>
<evidence type="ECO:0000256" key="4">
    <source>
        <dbReference type="HAMAP-Rule" id="MF_00171"/>
    </source>
</evidence>
<dbReference type="EC" id="5.4.99.12" evidence="4"/>
<evidence type="ECO:0000313" key="7">
    <source>
        <dbReference type="EMBL" id="MBN7803436.1"/>
    </source>
</evidence>
<dbReference type="PIRSF" id="PIRSF001430">
    <property type="entry name" value="tRNA_psdUrid_synth"/>
    <property type="match status" value="1"/>
</dbReference>
<protein>
    <recommendedName>
        <fullName evidence="4">tRNA pseudouridine synthase A</fullName>
        <ecNumber evidence="4">5.4.99.12</ecNumber>
    </recommendedName>
    <alternativeName>
        <fullName evidence="4">tRNA pseudouridine(38-40) synthase</fullName>
    </alternativeName>
    <alternativeName>
        <fullName evidence="4">tRNA pseudouridylate synthase I</fullName>
    </alternativeName>
    <alternativeName>
        <fullName evidence="4">tRNA-uridine isomerase I</fullName>
    </alternativeName>
</protein>
<dbReference type="EMBL" id="JAFKCW010000006">
    <property type="protein sequence ID" value="MBN7803436.1"/>
    <property type="molecule type" value="Genomic_DNA"/>
</dbReference>
<name>A0ABS3BYP8_9BACT</name>
<evidence type="ECO:0000256" key="1">
    <source>
        <dbReference type="ARBA" id="ARBA00009375"/>
    </source>
</evidence>
<feature type="active site" description="Nucleophile" evidence="4">
    <location>
        <position position="55"/>
    </location>
</feature>
<dbReference type="RefSeq" id="WP_206571437.1">
    <property type="nucleotide sequence ID" value="NZ_JAFKCW010000006.1"/>
</dbReference>
<evidence type="ECO:0000313" key="8">
    <source>
        <dbReference type="Proteomes" id="UP000664698"/>
    </source>
</evidence>
<comment type="subunit">
    <text evidence="4">Homodimer.</text>
</comment>
<comment type="similarity">
    <text evidence="1 4 5">Belongs to the tRNA pseudouridine synthase TruA family.</text>
</comment>
<dbReference type="Gene3D" id="3.30.70.660">
    <property type="entry name" value="Pseudouridine synthase I, catalytic domain, C-terminal subdomain"/>
    <property type="match status" value="1"/>
</dbReference>
<dbReference type="InterPro" id="IPR020094">
    <property type="entry name" value="TruA/RsuA/RluB/E/F_N"/>
</dbReference>
<proteinExistence type="inferred from homology"/>
<dbReference type="InterPro" id="IPR020103">
    <property type="entry name" value="PsdUridine_synth_cat_dom_sf"/>
</dbReference>
<feature type="domain" description="Pseudouridine synthase I TruA alpha/beta" evidence="6">
    <location>
        <begin position="12"/>
        <end position="107"/>
    </location>
</feature>
<dbReference type="CDD" id="cd02570">
    <property type="entry name" value="PseudoU_synth_EcTruA"/>
    <property type="match status" value="1"/>
</dbReference>
<dbReference type="PANTHER" id="PTHR11142:SF0">
    <property type="entry name" value="TRNA PSEUDOURIDINE SYNTHASE-LIKE 1"/>
    <property type="match status" value="1"/>
</dbReference>
<dbReference type="PANTHER" id="PTHR11142">
    <property type="entry name" value="PSEUDOURIDYLATE SYNTHASE"/>
    <property type="match status" value="1"/>
</dbReference>
<gene>
    <name evidence="4 7" type="primary">truA</name>
    <name evidence="7" type="ORF">J0A67_21360</name>
</gene>
<reference evidence="7 8" key="1">
    <citation type="submission" date="2021-03" db="EMBL/GenBank/DDBJ databases">
        <title>novel species isolated from a fishpond in China.</title>
        <authorList>
            <person name="Lu H."/>
            <person name="Cai Z."/>
        </authorList>
    </citation>
    <scope>NUCLEOTIDE SEQUENCE [LARGE SCALE GENOMIC DNA]</scope>
    <source>
        <strain evidence="7 8">JCM 31546</strain>
    </source>
</reference>
<organism evidence="7 8">
    <name type="scientific">Algoriphagus aestuariicola</name>
    <dbReference type="NCBI Taxonomy" id="1852016"/>
    <lineage>
        <taxon>Bacteria</taxon>
        <taxon>Pseudomonadati</taxon>
        <taxon>Bacteroidota</taxon>
        <taxon>Cytophagia</taxon>
        <taxon>Cytophagales</taxon>
        <taxon>Cyclobacteriaceae</taxon>
        <taxon>Algoriphagus</taxon>
    </lineage>
</organism>
<evidence type="ECO:0000256" key="2">
    <source>
        <dbReference type="ARBA" id="ARBA00022694"/>
    </source>
</evidence>
<keyword evidence="8" id="KW-1185">Reference proteome</keyword>
<dbReference type="InterPro" id="IPR020095">
    <property type="entry name" value="PsdUridine_synth_TruA_C"/>
</dbReference>
<dbReference type="InterPro" id="IPR001406">
    <property type="entry name" value="PsdUridine_synth_TruA"/>
</dbReference>
<feature type="binding site" evidence="4">
    <location>
        <position position="113"/>
    </location>
    <ligand>
        <name>substrate</name>
    </ligand>
</feature>
<comment type="caution">
    <text evidence="7">The sequence shown here is derived from an EMBL/GenBank/DDBJ whole genome shotgun (WGS) entry which is preliminary data.</text>
</comment>
<comment type="catalytic activity">
    <reaction evidence="4 5">
        <text>uridine(38/39/40) in tRNA = pseudouridine(38/39/40) in tRNA</text>
        <dbReference type="Rhea" id="RHEA:22376"/>
        <dbReference type="Rhea" id="RHEA-COMP:10085"/>
        <dbReference type="Rhea" id="RHEA-COMP:10087"/>
        <dbReference type="ChEBI" id="CHEBI:65314"/>
        <dbReference type="ChEBI" id="CHEBI:65315"/>
        <dbReference type="EC" id="5.4.99.12"/>
    </reaction>
</comment>
<evidence type="ECO:0000256" key="5">
    <source>
        <dbReference type="RuleBase" id="RU003792"/>
    </source>
</evidence>
<comment type="function">
    <text evidence="4">Formation of pseudouridine at positions 38, 39 and 40 in the anticodon stem and loop of transfer RNAs.</text>
</comment>
<dbReference type="Proteomes" id="UP000664698">
    <property type="component" value="Unassembled WGS sequence"/>
</dbReference>
<evidence type="ECO:0000259" key="6">
    <source>
        <dbReference type="Pfam" id="PF01416"/>
    </source>
</evidence>
<dbReference type="Pfam" id="PF01416">
    <property type="entry name" value="PseudoU_synth_1"/>
    <property type="match status" value="2"/>
</dbReference>
<dbReference type="Gene3D" id="3.30.70.580">
    <property type="entry name" value="Pseudouridine synthase I, catalytic domain, N-terminal subdomain"/>
    <property type="match status" value="1"/>
</dbReference>
<sequence length="252" mass="29201">MDETKRYFLELSYKGTPFHGWQTQENVMTVQECLENALATYLRKPTPILGSGRTDKGVHANMQVCHFDHSGLPLGENFLSGINAILPKEIAVHSIRQVRDDAHARFDAVRRSYVYRIIFRKNPFLDQLAWHCFYNPDVEKMNLAAEALLRHEDFECFSKVHTDVTHFRCDIMSAHWEQKEGELLFHITANRFLRGMVRTIVGTLMEVGRGFRKPEEMDEVILSRNRANAGKAAPAKGLFLNKIEYRKEIYLD</sequence>
<accession>A0ABS3BYP8</accession>
<keyword evidence="3 4" id="KW-0413">Isomerase</keyword>
<dbReference type="HAMAP" id="MF_00171">
    <property type="entry name" value="TruA"/>
    <property type="match status" value="1"/>
</dbReference>
<comment type="caution">
    <text evidence="4">Lacks conserved residue(s) required for the propagation of feature annotation.</text>
</comment>
<evidence type="ECO:0000256" key="3">
    <source>
        <dbReference type="ARBA" id="ARBA00023235"/>
    </source>
</evidence>